<dbReference type="RefSeq" id="WP_100923228.1">
    <property type="nucleotide sequence ID" value="NZ_CP020372.1"/>
</dbReference>
<dbReference type="Proteomes" id="UP000232638">
    <property type="component" value="Plasmid pTs485"/>
</dbReference>
<dbReference type="InterPro" id="IPR000157">
    <property type="entry name" value="TIR_dom"/>
</dbReference>
<dbReference type="CDD" id="cd00060">
    <property type="entry name" value="FHA"/>
    <property type="match status" value="1"/>
</dbReference>
<dbReference type="Gene3D" id="2.60.200.20">
    <property type="match status" value="1"/>
</dbReference>
<evidence type="ECO:0000313" key="3">
    <source>
        <dbReference type="EMBL" id="AUB85617.1"/>
    </source>
</evidence>
<dbReference type="SUPFAM" id="SSF52200">
    <property type="entry name" value="Toll/Interleukin receptor TIR domain"/>
    <property type="match status" value="1"/>
</dbReference>
<evidence type="ECO:0000259" key="1">
    <source>
        <dbReference type="PROSITE" id="PS50006"/>
    </source>
</evidence>
<protein>
    <submittedName>
        <fullName evidence="3">Phosphopeptide-binding protein</fullName>
    </submittedName>
</protein>
<dbReference type="InterPro" id="IPR050923">
    <property type="entry name" value="Cell_Proc_Reg/RNA_Proc"/>
</dbReference>
<dbReference type="PROSITE" id="PS50104">
    <property type="entry name" value="TIR"/>
    <property type="match status" value="1"/>
</dbReference>
<dbReference type="EMBL" id="CP020372">
    <property type="protein sequence ID" value="AUB85617.1"/>
    <property type="molecule type" value="Genomic_DNA"/>
</dbReference>
<organism evidence="3 4">
    <name type="scientific">Candidatus Thiodictyon syntrophicum</name>
    <dbReference type="NCBI Taxonomy" id="1166950"/>
    <lineage>
        <taxon>Bacteria</taxon>
        <taxon>Pseudomonadati</taxon>
        <taxon>Pseudomonadota</taxon>
        <taxon>Gammaproteobacteria</taxon>
        <taxon>Chromatiales</taxon>
        <taxon>Chromatiaceae</taxon>
        <taxon>Thiodictyon</taxon>
    </lineage>
</organism>
<feature type="domain" description="FHA" evidence="1">
    <location>
        <begin position="183"/>
        <end position="236"/>
    </location>
</feature>
<keyword evidence="3" id="KW-0614">Plasmid</keyword>
<dbReference type="InterPro" id="IPR035897">
    <property type="entry name" value="Toll_tir_struct_dom_sf"/>
</dbReference>
<dbReference type="OrthoDB" id="151099at2"/>
<dbReference type="InterPro" id="IPR008984">
    <property type="entry name" value="SMAD_FHA_dom_sf"/>
</dbReference>
<reference evidence="3 4" key="1">
    <citation type="submission" date="2017-03" db="EMBL/GenBank/DDBJ databases">
        <title>Complete genome sequence of Candidatus 'Thiodictyon syntrophicum' sp. nov. strain Cad16T, a photolithoautotroph purple sulfur bacterium isolated from an alpine meromictic lake.</title>
        <authorList>
            <person name="Luedin S.M."/>
            <person name="Pothier J.F."/>
            <person name="Danza F."/>
            <person name="Storelli N."/>
            <person name="Wittwer M."/>
            <person name="Tonolla M."/>
        </authorList>
    </citation>
    <scope>NUCLEOTIDE SEQUENCE [LARGE SCALE GENOMIC DNA]</scope>
    <source>
        <strain evidence="3 4">Cad16T</strain>
        <plasmid evidence="4">Plasmid pts485</plasmid>
    </source>
</reference>
<dbReference type="PROSITE" id="PS50006">
    <property type="entry name" value="FHA_DOMAIN"/>
    <property type="match status" value="1"/>
</dbReference>
<proteinExistence type="predicted"/>
<feature type="domain" description="TIR" evidence="2">
    <location>
        <begin position="1"/>
        <end position="118"/>
    </location>
</feature>
<dbReference type="Gene3D" id="3.40.50.10140">
    <property type="entry name" value="Toll/interleukin-1 receptor homology (TIR) domain"/>
    <property type="match status" value="1"/>
</dbReference>
<dbReference type="GO" id="GO:0007165">
    <property type="term" value="P:signal transduction"/>
    <property type="evidence" value="ECO:0007669"/>
    <property type="project" value="InterPro"/>
</dbReference>
<dbReference type="SMART" id="SM00240">
    <property type="entry name" value="FHA"/>
    <property type="match status" value="1"/>
</dbReference>
<dbReference type="KEGG" id="tsy:THSYN_32470"/>
<evidence type="ECO:0000313" key="4">
    <source>
        <dbReference type="Proteomes" id="UP000232638"/>
    </source>
</evidence>
<dbReference type="InterPro" id="IPR000253">
    <property type="entry name" value="FHA_dom"/>
</dbReference>
<sequence length="267" mass="29632">MTQIFISHSSKDLGFVLAYLKPILTDAGMLAWCSGTDLRAAADWEKQIRTALVQTDWFIVVLSPDAQQSEWVQSETHWALEHLRGRVIPVMARACDPYDLHIRLGTLQYIDFRVDPALAAVRLLALINGTGPDLEPKTRIPEPAAGLDRTTIISTAREADLRLFIELPNGPGGERRVQVRRCAIVGRADDADLQLADDCVSRKHARLTVVPGEQGALLTLTDLESANGTFVNDRRVLSEQHLQVGDLISMGNTRLRLLAIDETRPRN</sequence>
<gene>
    <name evidence="3" type="ORF">THSYN_32470</name>
</gene>
<dbReference type="AlphaFoldDB" id="A0A2K8UJA8"/>
<dbReference type="PANTHER" id="PTHR23308">
    <property type="entry name" value="NUCLEAR INHIBITOR OF PROTEIN PHOSPHATASE-1"/>
    <property type="match status" value="1"/>
</dbReference>
<dbReference type="Pfam" id="PF00498">
    <property type="entry name" value="FHA"/>
    <property type="match status" value="1"/>
</dbReference>
<name>A0A2K8UJA8_9GAMM</name>
<evidence type="ECO:0000259" key="2">
    <source>
        <dbReference type="PROSITE" id="PS50104"/>
    </source>
</evidence>
<dbReference type="Pfam" id="PF13676">
    <property type="entry name" value="TIR_2"/>
    <property type="match status" value="1"/>
</dbReference>
<geneLocation type="plasmid" evidence="4">
    <name>pts485</name>
</geneLocation>
<dbReference type="SUPFAM" id="SSF49879">
    <property type="entry name" value="SMAD/FHA domain"/>
    <property type="match status" value="1"/>
</dbReference>
<accession>A0A2K8UJA8</accession>
<keyword evidence="4" id="KW-1185">Reference proteome</keyword>